<comment type="subcellular location">
    <subcellularLocation>
        <location evidence="2">Cell membrane</location>
        <topology evidence="2">Lipid-anchor</topology>
    </subcellularLocation>
</comment>
<organism evidence="4 5">
    <name type="scientific">Xanthocytophaga flava</name>
    <dbReference type="NCBI Taxonomy" id="3048013"/>
    <lineage>
        <taxon>Bacteria</taxon>
        <taxon>Pseudomonadati</taxon>
        <taxon>Bacteroidota</taxon>
        <taxon>Cytophagia</taxon>
        <taxon>Cytophagales</taxon>
        <taxon>Rhodocytophagaceae</taxon>
        <taxon>Xanthocytophaga</taxon>
    </lineage>
</organism>
<dbReference type="Gene3D" id="1.20.1600.10">
    <property type="entry name" value="Outer membrane efflux proteins (OEP)"/>
    <property type="match status" value="1"/>
</dbReference>
<dbReference type="PANTHER" id="PTHR30203">
    <property type="entry name" value="OUTER MEMBRANE CATION EFFLUX PROTEIN"/>
    <property type="match status" value="1"/>
</dbReference>
<dbReference type="NCBIfam" id="TIGR01845">
    <property type="entry name" value="outer_NodT"/>
    <property type="match status" value="1"/>
</dbReference>
<comment type="caution">
    <text evidence="4">The sequence shown here is derived from an EMBL/GenBank/DDBJ whole genome shotgun (WGS) entry which is preliminary data.</text>
</comment>
<keyword evidence="2" id="KW-0472">Membrane</keyword>
<evidence type="ECO:0000256" key="2">
    <source>
        <dbReference type="RuleBase" id="RU362097"/>
    </source>
</evidence>
<keyword evidence="2" id="KW-0564">Palmitate</keyword>
<evidence type="ECO:0000313" key="5">
    <source>
        <dbReference type="Proteomes" id="UP001228581"/>
    </source>
</evidence>
<reference evidence="4 5" key="1">
    <citation type="submission" date="2023-05" db="EMBL/GenBank/DDBJ databases">
        <authorList>
            <person name="Zhang X."/>
        </authorList>
    </citation>
    <scope>NUCLEOTIDE SEQUENCE [LARGE SCALE GENOMIC DNA]</scope>
    <source>
        <strain evidence="4 5">DM2B3-1</strain>
    </source>
</reference>
<dbReference type="RefSeq" id="WP_314002864.1">
    <property type="nucleotide sequence ID" value="NZ_JASJOR010000009.1"/>
</dbReference>
<comment type="similarity">
    <text evidence="1 2">Belongs to the outer membrane factor (OMF) (TC 1.B.17) family.</text>
</comment>
<keyword evidence="5" id="KW-1185">Reference proteome</keyword>
<proteinExistence type="inferred from homology"/>
<evidence type="ECO:0000256" key="1">
    <source>
        <dbReference type="ARBA" id="ARBA00007613"/>
    </source>
</evidence>
<name>A0ABT7CUB7_9BACT</name>
<keyword evidence="2" id="KW-1134">Transmembrane beta strand</keyword>
<dbReference type="InterPro" id="IPR010131">
    <property type="entry name" value="MdtP/NodT-like"/>
</dbReference>
<accession>A0ABT7CUB7</accession>
<keyword evidence="2" id="KW-0449">Lipoprotein</keyword>
<protein>
    <submittedName>
        <fullName evidence="4">Efflux transporter outer membrane subunit</fullName>
    </submittedName>
</protein>
<dbReference type="SUPFAM" id="SSF56954">
    <property type="entry name" value="Outer membrane efflux proteins (OEP)"/>
    <property type="match status" value="1"/>
</dbReference>
<evidence type="ECO:0000256" key="3">
    <source>
        <dbReference type="SAM" id="Coils"/>
    </source>
</evidence>
<gene>
    <name evidence="4" type="ORF">QNI19_30670</name>
</gene>
<dbReference type="InterPro" id="IPR003423">
    <property type="entry name" value="OMP_efflux"/>
</dbReference>
<keyword evidence="3" id="KW-0175">Coiled coil</keyword>
<evidence type="ECO:0000313" key="4">
    <source>
        <dbReference type="EMBL" id="MDJ1497342.1"/>
    </source>
</evidence>
<dbReference type="Pfam" id="PF02321">
    <property type="entry name" value="OEP"/>
    <property type="match status" value="2"/>
</dbReference>
<sequence>MKHRLSLYIYLLALVGLTLNSCKSLDTSVSVPKRNLPGTFAGQYDSASVASVNWRQYFADSALVSLIDTALTHNIDLQIALQRIEIFRSNIRFAKGAMLPQAGLAVAGGVRKFGLYTMDGAGNITTEITPGQIVPTHLPDLYVGLQASWEIDIWGKLKNQRQSAVVQYLASVEGKNFVLTNLIADIAISYYELLSLDNELEITQQTIQKQKEAVEAVKTLKDAARENQLAVHQFNAQLLNTQALEREILQQIVETENRINFLLGRFPQSAPRQKESLFRQSTQTLSAGIPSQLLLNRPDIREAELQLKASQLDLQSARKSFLPSFSITGGYGFQAFKPEFLFTMPASIAYSALGNLVTPLVNRNALKAQFTTAKAIQVQAMYVYQQAILNGYTEVVNELSNINNLKEILVFKQQQADALLQSVETSTELYKSGRASYLDVLIAQQNSLQTQLDVISTNKRQRIASINVYRALGGGWK</sequence>
<dbReference type="EMBL" id="JASJOT010000031">
    <property type="protein sequence ID" value="MDJ1497342.1"/>
    <property type="molecule type" value="Genomic_DNA"/>
</dbReference>
<keyword evidence="2" id="KW-0812">Transmembrane</keyword>
<dbReference type="PANTHER" id="PTHR30203:SF30">
    <property type="entry name" value="OUTER MEMBRANE PROTEIN-RELATED"/>
    <property type="match status" value="1"/>
</dbReference>
<dbReference type="Proteomes" id="UP001228581">
    <property type="component" value="Unassembled WGS sequence"/>
</dbReference>
<dbReference type="Gene3D" id="2.20.200.10">
    <property type="entry name" value="Outer membrane efflux proteins (OEP)"/>
    <property type="match status" value="1"/>
</dbReference>
<feature type="coiled-coil region" evidence="3">
    <location>
        <begin position="193"/>
        <end position="227"/>
    </location>
</feature>